<accession>A0A9P8KZ27</accession>
<protein>
    <recommendedName>
        <fullName evidence="3">Mtf2-like C-terminal domain-containing protein</fullName>
    </recommendedName>
</protein>
<dbReference type="InterPro" id="IPR043837">
    <property type="entry name" value="Mtf2-like_C"/>
</dbReference>
<dbReference type="Proteomes" id="UP000698800">
    <property type="component" value="Unassembled WGS sequence"/>
</dbReference>
<feature type="domain" description="Mtf2-like C-terminal" evidence="3">
    <location>
        <begin position="255"/>
        <end position="430"/>
    </location>
</feature>
<dbReference type="PANTHER" id="PTHR39468:SF1">
    <property type="entry name" value="MTF2-LIKE C-TERMINAL DOMAIN-CONTAINING PROTEIN"/>
    <property type="match status" value="1"/>
</dbReference>
<dbReference type="OrthoDB" id="2444174at2759"/>
<organism evidence="4 5">
    <name type="scientific">Glutinoglossum americanum</name>
    <dbReference type="NCBI Taxonomy" id="1670608"/>
    <lineage>
        <taxon>Eukaryota</taxon>
        <taxon>Fungi</taxon>
        <taxon>Dikarya</taxon>
        <taxon>Ascomycota</taxon>
        <taxon>Pezizomycotina</taxon>
        <taxon>Geoglossomycetes</taxon>
        <taxon>Geoglossales</taxon>
        <taxon>Geoglossaceae</taxon>
        <taxon>Glutinoglossum</taxon>
    </lineage>
</organism>
<evidence type="ECO:0000259" key="3">
    <source>
        <dbReference type="Pfam" id="PF19189"/>
    </source>
</evidence>
<proteinExistence type="predicted"/>
<feature type="coiled-coil region" evidence="1">
    <location>
        <begin position="252"/>
        <end position="300"/>
    </location>
</feature>
<keyword evidence="5" id="KW-1185">Reference proteome</keyword>
<reference evidence="4" key="1">
    <citation type="submission" date="2021-03" db="EMBL/GenBank/DDBJ databases">
        <title>Comparative genomics and phylogenomic investigation of the class Geoglossomycetes provide insights into ecological specialization and systematics.</title>
        <authorList>
            <person name="Melie T."/>
            <person name="Pirro S."/>
            <person name="Miller A.N."/>
            <person name="Quandt A."/>
        </authorList>
    </citation>
    <scope>NUCLEOTIDE SEQUENCE</scope>
    <source>
        <strain evidence="4">GBOQ0MN5Z8</strain>
    </source>
</reference>
<keyword evidence="1" id="KW-0175">Coiled coil</keyword>
<evidence type="ECO:0000313" key="4">
    <source>
        <dbReference type="EMBL" id="KAH0538513.1"/>
    </source>
</evidence>
<evidence type="ECO:0000256" key="1">
    <source>
        <dbReference type="SAM" id="Coils"/>
    </source>
</evidence>
<dbReference type="EMBL" id="JAGHQL010000106">
    <property type="protein sequence ID" value="KAH0538513.1"/>
    <property type="molecule type" value="Genomic_DNA"/>
</dbReference>
<dbReference type="PANTHER" id="PTHR39468">
    <property type="entry name" value="CHROMOSOME 7, WHOLE GENOME SHOTGUN SEQUENCE"/>
    <property type="match status" value="1"/>
</dbReference>
<dbReference type="AlphaFoldDB" id="A0A9P8KZ27"/>
<dbReference type="InterPro" id="IPR040009">
    <property type="entry name" value="Mtf2/C5D6.12-like"/>
</dbReference>
<gene>
    <name evidence="4" type="ORF">FGG08_004900</name>
</gene>
<evidence type="ECO:0000256" key="2">
    <source>
        <dbReference type="SAM" id="MobiDB-lite"/>
    </source>
</evidence>
<dbReference type="GO" id="GO:0005739">
    <property type="term" value="C:mitochondrion"/>
    <property type="evidence" value="ECO:0007669"/>
    <property type="project" value="InterPro"/>
</dbReference>
<evidence type="ECO:0000313" key="5">
    <source>
        <dbReference type="Proteomes" id="UP000698800"/>
    </source>
</evidence>
<comment type="caution">
    <text evidence="4">The sequence shown here is derived from an EMBL/GenBank/DDBJ whole genome shotgun (WGS) entry which is preliminary data.</text>
</comment>
<sequence length="461" mass="52531">MRLFSRSQLQSVPLLPFLYETRSLCRRPVSTTIFGSLFGCRKQPTNSRGLQRLREVRYQEPGGFSDGFDRDEFGGAGSDGGGFDRETLANSKQHSTITDFERAAFNRIFREIMENTNHSDERSQWALDAVNENWSLKGKRIQSASTKPQHYNDLNEIITSAVAVAGPEMETEQDREVHRRKIEALSRYPTALRAAAARASGLLKLGQEGQRRMGQIPDDDEVDEMVDEVQSKEFEQLQKDREAIETYRLAELARIENKLRAAETDIELWTVLEDEVFSMAKRVGREARKVKKSLKRLRNDVPELPQDPEQNIPILAIAGQNYPYALLLAMRLLRHDFHSPSMCLTLFQYVKNLGLSSYVLGASTALYNEVLDIKRKEYHDLTGIVELLIEMQKNGVEFNDGTEVVLAAILRESKQVITGMRGEGLKAIWQTRPMRRALVDIGRVRALISRKRDNAHHLNLA</sequence>
<name>A0A9P8KZ27_9PEZI</name>
<dbReference type="Pfam" id="PF19189">
    <property type="entry name" value="Mtf2"/>
    <property type="match status" value="1"/>
</dbReference>
<feature type="region of interest" description="Disordered" evidence="2">
    <location>
        <begin position="61"/>
        <end position="92"/>
    </location>
</feature>